<proteinExistence type="predicted"/>
<evidence type="ECO:0000313" key="1">
    <source>
        <dbReference type="EMBL" id="EFF41643.1"/>
    </source>
</evidence>
<gene>
    <name evidence="1" type="ORF">MALL_0581</name>
</gene>
<dbReference type="EMBL" id="ADNC01000007">
    <property type="protein sequence ID" value="EFF41643.1"/>
    <property type="molecule type" value="Genomic_DNA"/>
</dbReference>
<organism evidence="1 2">
    <name type="scientific">Mycoplasmopsis alligatoris A21JP2</name>
    <dbReference type="NCBI Taxonomy" id="747682"/>
    <lineage>
        <taxon>Bacteria</taxon>
        <taxon>Bacillati</taxon>
        <taxon>Mycoplasmatota</taxon>
        <taxon>Mycoplasmoidales</taxon>
        <taxon>Metamycoplasmataceae</taxon>
        <taxon>Mycoplasmopsis</taxon>
    </lineage>
</organism>
<protein>
    <submittedName>
        <fullName evidence="1">Uncharacterized protein</fullName>
    </submittedName>
</protein>
<sequence>MNSYKLFMRKAVGEGDVNKDKLNLIKPEFESICTQTFQTVGPFKNEEERNSCYSYMNTKFSISYLVNLNLLNKYHRMFFH</sequence>
<reference evidence="1 2" key="1">
    <citation type="submission" date="2010-03" db="EMBL/GenBank/DDBJ databases">
        <authorList>
            <person name="Glass J.I."/>
            <person name="Benders G.A."/>
            <person name="Durkin A.S."/>
            <person name="Farmerie W.G."/>
            <person name="Hlavinka K."/>
            <person name="Hostetler J."/>
            <person name="Jackson J."/>
            <person name="May M.A."/>
            <person name="Miller R.H."/>
            <person name="Paralanov V."/>
            <person name="Radune D."/>
            <person name="Szczypinski B."/>
            <person name="Brown D.R."/>
        </authorList>
    </citation>
    <scope>NUCLEOTIDE SEQUENCE [LARGE SCALE GENOMIC DNA]</scope>
    <source>
        <strain evidence="1 2">A21JP2</strain>
    </source>
</reference>
<dbReference type="AlphaFoldDB" id="D4XVJ8"/>
<evidence type="ECO:0000313" key="2">
    <source>
        <dbReference type="Proteomes" id="UP000004757"/>
    </source>
</evidence>
<keyword evidence="2" id="KW-1185">Reference proteome</keyword>
<comment type="caution">
    <text evidence="1">The sequence shown here is derived from an EMBL/GenBank/DDBJ whole genome shotgun (WGS) entry which is preliminary data.</text>
</comment>
<name>D4XVJ8_9BACT</name>
<dbReference type="Proteomes" id="UP000004757">
    <property type="component" value="Unassembled WGS sequence"/>
</dbReference>
<accession>D4XVJ8</accession>